<organism evidence="4">
    <name type="scientific">marine metagenome</name>
    <dbReference type="NCBI Taxonomy" id="408172"/>
    <lineage>
        <taxon>unclassified sequences</taxon>
        <taxon>metagenomes</taxon>
        <taxon>ecological metagenomes</taxon>
    </lineage>
</organism>
<protein>
    <recommendedName>
        <fullName evidence="5">Glycosyltransferase 2-like domain-containing protein</fullName>
    </recommendedName>
</protein>
<feature type="domain" description="Glycosyltransferase 2-like" evidence="2">
    <location>
        <begin position="4"/>
        <end position="141"/>
    </location>
</feature>
<evidence type="ECO:0008006" key="5">
    <source>
        <dbReference type="Google" id="ProtNLM"/>
    </source>
</evidence>
<evidence type="ECO:0000256" key="1">
    <source>
        <dbReference type="ARBA" id="ARBA00022679"/>
    </source>
</evidence>
<dbReference type="InterPro" id="IPR029044">
    <property type="entry name" value="Nucleotide-diphossugar_trans"/>
</dbReference>
<dbReference type="GO" id="GO:0016740">
    <property type="term" value="F:transferase activity"/>
    <property type="evidence" value="ECO:0007669"/>
    <property type="project" value="UniProtKB-KW"/>
</dbReference>
<dbReference type="Pfam" id="PF00535">
    <property type="entry name" value="Glycos_transf_2"/>
    <property type="match status" value="1"/>
</dbReference>
<dbReference type="AlphaFoldDB" id="A0A382KIG6"/>
<evidence type="ECO:0000259" key="2">
    <source>
        <dbReference type="Pfam" id="PF00535"/>
    </source>
</evidence>
<gene>
    <name evidence="4" type="ORF">METZ01_LOCUS275621</name>
</gene>
<proteinExistence type="predicted"/>
<evidence type="ECO:0000313" key="4">
    <source>
        <dbReference type="EMBL" id="SVC22767.1"/>
    </source>
</evidence>
<dbReference type="PANTHER" id="PTHR43685">
    <property type="entry name" value="GLYCOSYLTRANSFERASE"/>
    <property type="match status" value="1"/>
</dbReference>
<keyword evidence="1" id="KW-0808">Transferase</keyword>
<dbReference type="CDD" id="cd06420">
    <property type="entry name" value="GT2_Chondriotin_Pol_N"/>
    <property type="match status" value="1"/>
</dbReference>
<dbReference type="InterPro" id="IPR001173">
    <property type="entry name" value="Glyco_trans_2-like"/>
</dbReference>
<dbReference type="InterPro" id="IPR050834">
    <property type="entry name" value="Glycosyltransf_2"/>
</dbReference>
<sequence>MNCSLIICTYNWPEALSLVLSSVADQSILPNEIIVADDGSSESTAKVIEELSNKISIPIIHSWQEDVGWRLTHSRNRAIAKSNYEYIIVIDGDTVLHKDFIKDHKRFAQDGLYIQGSRVLLQSEFTSNVIKKNLFKKPSFYLEHAKNKINMLRLPLLTKLMSYFKNQNINRIRGCNFSLYKEDIIKVNGFNEEITTWGREDSEFVQRLFNSGVRKQHLKFSGIQYHLYHKERIHNNINNNILQATIKNNATWCSLGIDGYL</sequence>
<dbReference type="Pfam" id="PF02709">
    <property type="entry name" value="Glyco_transf_7C"/>
    <property type="match status" value="1"/>
</dbReference>
<name>A0A382KIG6_9ZZZZ</name>
<dbReference type="SUPFAM" id="SSF53448">
    <property type="entry name" value="Nucleotide-diphospho-sugar transferases"/>
    <property type="match status" value="1"/>
</dbReference>
<evidence type="ECO:0000259" key="3">
    <source>
        <dbReference type="Pfam" id="PF02709"/>
    </source>
</evidence>
<dbReference type="InterPro" id="IPR027791">
    <property type="entry name" value="Galactosyl_T_C"/>
</dbReference>
<accession>A0A382KIG6</accession>
<reference evidence="4" key="1">
    <citation type="submission" date="2018-05" db="EMBL/GenBank/DDBJ databases">
        <authorList>
            <person name="Lanie J.A."/>
            <person name="Ng W.-L."/>
            <person name="Kazmierczak K.M."/>
            <person name="Andrzejewski T.M."/>
            <person name="Davidsen T.M."/>
            <person name="Wayne K.J."/>
            <person name="Tettelin H."/>
            <person name="Glass J.I."/>
            <person name="Rusch D."/>
            <person name="Podicherti R."/>
            <person name="Tsui H.-C.T."/>
            <person name="Winkler M.E."/>
        </authorList>
    </citation>
    <scope>NUCLEOTIDE SEQUENCE</scope>
</reference>
<dbReference type="Gene3D" id="3.90.550.10">
    <property type="entry name" value="Spore Coat Polysaccharide Biosynthesis Protein SpsA, Chain A"/>
    <property type="match status" value="1"/>
</dbReference>
<dbReference type="EMBL" id="UINC01080120">
    <property type="protein sequence ID" value="SVC22767.1"/>
    <property type="molecule type" value="Genomic_DNA"/>
</dbReference>
<feature type="domain" description="Galactosyltransferase C-terminal" evidence="3">
    <location>
        <begin position="165"/>
        <end position="230"/>
    </location>
</feature>
<dbReference type="PANTHER" id="PTHR43685:SF3">
    <property type="entry name" value="SLR2126 PROTEIN"/>
    <property type="match status" value="1"/>
</dbReference>